<accession>A0A4Q8B9N4</accession>
<dbReference type="RefSeq" id="WP_130333751.1">
    <property type="nucleotide sequence ID" value="NZ_SHLD01000001.1"/>
</dbReference>
<sequence length="97" mass="10384">MIADSDGESFRRDGRGGCVGTGDYANIHDGAPVVVFAGGRNSADGRALMDGTCRYRFAVAEVPTGHEHYYLQVSDRDGALYSEADLNGKLVTIRLSD</sequence>
<proteinExistence type="predicted"/>
<comment type="caution">
    <text evidence="1">The sequence shown here is derived from an EMBL/GenBank/DDBJ whole genome shotgun (WGS) entry which is preliminary data.</text>
</comment>
<keyword evidence="2" id="KW-1185">Reference proteome</keyword>
<evidence type="ECO:0000313" key="1">
    <source>
        <dbReference type="EMBL" id="RZU74464.1"/>
    </source>
</evidence>
<gene>
    <name evidence="1" type="ORF">EV384_2931</name>
</gene>
<organism evidence="1 2">
    <name type="scientific">Micromonospora kangleipakensis</name>
    <dbReference type="NCBI Taxonomy" id="1077942"/>
    <lineage>
        <taxon>Bacteria</taxon>
        <taxon>Bacillati</taxon>
        <taxon>Actinomycetota</taxon>
        <taxon>Actinomycetes</taxon>
        <taxon>Micromonosporales</taxon>
        <taxon>Micromonosporaceae</taxon>
        <taxon>Micromonospora</taxon>
    </lineage>
</organism>
<name>A0A4Q8B9N4_9ACTN</name>
<dbReference type="Proteomes" id="UP000294114">
    <property type="component" value="Unassembled WGS sequence"/>
</dbReference>
<protein>
    <submittedName>
        <fullName evidence="1">Uncharacterized protein</fullName>
    </submittedName>
</protein>
<dbReference type="AlphaFoldDB" id="A0A4Q8B9N4"/>
<dbReference type="EMBL" id="SHLD01000001">
    <property type="protein sequence ID" value="RZU74464.1"/>
    <property type="molecule type" value="Genomic_DNA"/>
</dbReference>
<evidence type="ECO:0000313" key="2">
    <source>
        <dbReference type="Proteomes" id="UP000294114"/>
    </source>
</evidence>
<dbReference type="OrthoDB" id="3388968at2"/>
<reference evidence="1 2" key="1">
    <citation type="submission" date="2019-02" db="EMBL/GenBank/DDBJ databases">
        <title>Sequencing the genomes of 1000 actinobacteria strains.</title>
        <authorList>
            <person name="Klenk H.-P."/>
        </authorList>
    </citation>
    <scope>NUCLEOTIDE SEQUENCE [LARGE SCALE GENOMIC DNA]</scope>
    <source>
        <strain evidence="1 2">DSM 45612</strain>
    </source>
</reference>